<name>A0A0B5IBD5_9ACTN</name>
<dbReference type="Gene3D" id="3.90.180.10">
    <property type="entry name" value="Medium-chain alcohol dehydrogenases, catalytic domain"/>
    <property type="match status" value="1"/>
</dbReference>
<dbReference type="PANTHER" id="PTHR43482:SF1">
    <property type="entry name" value="PROTEIN AST1-RELATED"/>
    <property type="match status" value="1"/>
</dbReference>
<dbReference type="RefSeq" id="WP_041131671.1">
    <property type="nucleotide sequence ID" value="NZ_CP010407.1"/>
</dbReference>
<dbReference type="GO" id="GO:0016491">
    <property type="term" value="F:oxidoreductase activity"/>
    <property type="evidence" value="ECO:0007669"/>
    <property type="project" value="InterPro"/>
</dbReference>
<evidence type="ECO:0000259" key="1">
    <source>
        <dbReference type="SMART" id="SM00829"/>
    </source>
</evidence>
<protein>
    <submittedName>
        <fullName evidence="2">Alcohol dehydrogenase</fullName>
    </submittedName>
</protein>
<dbReference type="CDD" id="cd08270">
    <property type="entry name" value="MDR4"/>
    <property type="match status" value="1"/>
</dbReference>
<dbReference type="Pfam" id="PF08240">
    <property type="entry name" value="ADH_N"/>
    <property type="match status" value="1"/>
</dbReference>
<dbReference type="InterPro" id="IPR052585">
    <property type="entry name" value="Lipid_raft_assoc_Zn_ADH"/>
</dbReference>
<sequence>MRALIVDRSTSGGLRLAADTPAPVPAPHQALIRVRSISLNPAEFRYVLPGAPDGAVIGWDAAGVVERAAADGSGPAAGTPVITLGMTGAWGELRAVDTALIGTVPDGADLGPMSTLPVAATTALRALRKLGPILGRRVLITGAAGAVGRYAVQLAARGGAHVIATTRNPDHAEQIRALGAHEVVTSPADVSIPVHGVLDLVGGASLAPAYQALGEGGILVTAGGASSAASAFEPGSLMSDPLRHDRSIVTFFLMSGDGIDADLTWLASELATGALRPHIAWRGDWTDAAETIGAVRESRLPGKAVLDLS</sequence>
<dbReference type="Proteomes" id="UP000031774">
    <property type="component" value="Chromosome"/>
</dbReference>
<dbReference type="KEGG" id="svt:SVTN_28475"/>
<dbReference type="STRING" id="362257.SVTN_28475"/>
<dbReference type="Gene3D" id="3.40.50.720">
    <property type="entry name" value="NAD(P)-binding Rossmann-like Domain"/>
    <property type="match status" value="1"/>
</dbReference>
<dbReference type="InterPro" id="IPR013154">
    <property type="entry name" value="ADH-like_N"/>
</dbReference>
<dbReference type="PANTHER" id="PTHR43482">
    <property type="entry name" value="PROTEIN AST1-RELATED"/>
    <property type="match status" value="1"/>
</dbReference>
<evidence type="ECO:0000313" key="2">
    <source>
        <dbReference type="EMBL" id="AJF67742.1"/>
    </source>
</evidence>
<dbReference type="EMBL" id="CP010407">
    <property type="protein sequence ID" value="AJF67742.1"/>
    <property type="molecule type" value="Genomic_DNA"/>
</dbReference>
<dbReference type="SUPFAM" id="SSF51735">
    <property type="entry name" value="NAD(P)-binding Rossmann-fold domains"/>
    <property type="match status" value="1"/>
</dbReference>
<dbReference type="InterPro" id="IPR036291">
    <property type="entry name" value="NAD(P)-bd_dom_sf"/>
</dbReference>
<keyword evidence="3" id="KW-1185">Reference proteome</keyword>
<feature type="domain" description="Enoyl reductase (ER)" evidence="1">
    <location>
        <begin position="9"/>
        <end position="306"/>
    </location>
</feature>
<evidence type="ECO:0000313" key="3">
    <source>
        <dbReference type="Proteomes" id="UP000031774"/>
    </source>
</evidence>
<dbReference type="InterPro" id="IPR020843">
    <property type="entry name" value="ER"/>
</dbReference>
<dbReference type="AlphaFoldDB" id="A0A0B5IBD5"/>
<reference evidence="2 3" key="1">
    <citation type="submission" date="2014-12" db="EMBL/GenBank/DDBJ databases">
        <title>Complete genome sequence of Streptomyces vietnamensis strain GIMV4.0001, a genetic manipulable producer of the benzoisochromanequinone antibiotic granaticin.</title>
        <authorList>
            <person name="Deng M.R."/>
            <person name="Guo J."/>
            <person name="Ma L.Y."/>
            <person name="Feng G.D."/>
            <person name="Mo C.Y."/>
            <person name="Zhu H.H."/>
        </authorList>
    </citation>
    <scope>NUCLEOTIDE SEQUENCE [LARGE SCALE GENOMIC DNA]</scope>
    <source>
        <strain evidence="3">GIMV4.0001</strain>
    </source>
</reference>
<organism evidence="2 3">
    <name type="scientific">Streptomyces vietnamensis</name>
    <dbReference type="NCBI Taxonomy" id="362257"/>
    <lineage>
        <taxon>Bacteria</taxon>
        <taxon>Bacillati</taxon>
        <taxon>Actinomycetota</taxon>
        <taxon>Actinomycetes</taxon>
        <taxon>Kitasatosporales</taxon>
        <taxon>Streptomycetaceae</taxon>
        <taxon>Streptomyces</taxon>
    </lineage>
</organism>
<dbReference type="InterPro" id="IPR013149">
    <property type="entry name" value="ADH-like_C"/>
</dbReference>
<accession>A0A0B5IBD5</accession>
<dbReference type="InterPro" id="IPR011032">
    <property type="entry name" value="GroES-like_sf"/>
</dbReference>
<dbReference type="HOGENOM" id="CLU_026673_3_3_11"/>
<proteinExistence type="predicted"/>
<dbReference type="SMART" id="SM00829">
    <property type="entry name" value="PKS_ER"/>
    <property type="match status" value="1"/>
</dbReference>
<dbReference type="SUPFAM" id="SSF50129">
    <property type="entry name" value="GroES-like"/>
    <property type="match status" value="1"/>
</dbReference>
<gene>
    <name evidence="2" type="ORF">SVTN_28475</name>
</gene>
<dbReference type="Pfam" id="PF00107">
    <property type="entry name" value="ADH_zinc_N"/>
    <property type="match status" value="1"/>
</dbReference>